<dbReference type="Gene3D" id="3.40.33.10">
    <property type="entry name" value="CAP"/>
    <property type="match status" value="1"/>
</dbReference>
<dbReference type="PROSITE" id="PS01010">
    <property type="entry name" value="CRISP_2"/>
    <property type="match status" value="1"/>
</dbReference>
<evidence type="ECO:0000313" key="2">
    <source>
        <dbReference type="Proteomes" id="UP001303046"/>
    </source>
</evidence>
<proteinExistence type="predicted"/>
<keyword evidence="2" id="KW-1185">Reference proteome</keyword>
<dbReference type="InterPro" id="IPR035940">
    <property type="entry name" value="CAP_sf"/>
</dbReference>
<dbReference type="Proteomes" id="UP001303046">
    <property type="component" value="Unassembled WGS sequence"/>
</dbReference>
<comment type="caution">
    <text evidence="1">The sequence shown here is derived from an EMBL/GenBank/DDBJ whole genome shotgun (WGS) entry which is preliminary data.</text>
</comment>
<evidence type="ECO:0008006" key="3">
    <source>
        <dbReference type="Google" id="ProtNLM"/>
    </source>
</evidence>
<accession>A0ABR1CRD2</accession>
<name>A0ABR1CRD2_NECAM</name>
<sequence length="95" mass="10240">MLMRTKSLLARGLVRNGMNPKNRNLSAASYMPAMMAWAKSVQIGCAINTCDRSSVLVCRYNPAGNILNQQIYQPGRVCSGCLGACNTSDGPCKIL</sequence>
<organism evidence="1 2">
    <name type="scientific">Necator americanus</name>
    <name type="common">Human hookworm</name>
    <dbReference type="NCBI Taxonomy" id="51031"/>
    <lineage>
        <taxon>Eukaryota</taxon>
        <taxon>Metazoa</taxon>
        <taxon>Ecdysozoa</taxon>
        <taxon>Nematoda</taxon>
        <taxon>Chromadorea</taxon>
        <taxon>Rhabditida</taxon>
        <taxon>Rhabditina</taxon>
        <taxon>Rhabditomorpha</taxon>
        <taxon>Strongyloidea</taxon>
        <taxon>Ancylostomatidae</taxon>
        <taxon>Bunostominae</taxon>
        <taxon>Necator</taxon>
    </lineage>
</organism>
<gene>
    <name evidence="1" type="primary">Necator_chrIII.g9780</name>
    <name evidence="1" type="ORF">RB195_009015</name>
</gene>
<dbReference type="InterPro" id="IPR018244">
    <property type="entry name" value="Allrgn_V5/Tpx1_CS"/>
</dbReference>
<reference evidence="1 2" key="1">
    <citation type="submission" date="2023-08" db="EMBL/GenBank/DDBJ databases">
        <title>A Necator americanus chromosomal reference genome.</title>
        <authorList>
            <person name="Ilik V."/>
            <person name="Petrzelkova K.J."/>
            <person name="Pardy F."/>
            <person name="Fuh T."/>
            <person name="Niatou-Singa F.S."/>
            <person name="Gouil Q."/>
            <person name="Baker L."/>
            <person name="Ritchie M.E."/>
            <person name="Jex A.R."/>
            <person name="Gazzola D."/>
            <person name="Li H."/>
            <person name="Toshio Fujiwara R."/>
            <person name="Zhan B."/>
            <person name="Aroian R.V."/>
            <person name="Pafco B."/>
            <person name="Schwarz E.M."/>
        </authorList>
    </citation>
    <scope>NUCLEOTIDE SEQUENCE [LARGE SCALE GENOMIC DNA]</scope>
    <source>
        <strain evidence="1 2">Aroian</strain>
        <tissue evidence="1">Whole animal</tissue>
    </source>
</reference>
<dbReference type="SUPFAM" id="SSF55797">
    <property type="entry name" value="PR-1-like"/>
    <property type="match status" value="1"/>
</dbReference>
<protein>
    <recommendedName>
        <fullName evidence="3">SCP domain-containing protein</fullName>
    </recommendedName>
</protein>
<evidence type="ECO:0000313" key="1">
    <source>
        <dbReference type="EMBL" id="KAK6740908.1"/>
    </source>
</evidence>
<dbReference type="EMBL" id="JAVFWL010000003">
    <property type="protein sequence ID" value="KAK6740908.1"/>
    <property type="molecule type" value="Genomic_DNA"/>
</dbReference>